<dbReference type="GO" id="GO:0048046">
    <property type="term" value="C:apoplast"/>
    <property type="evidence" value="ECO:0007669"/>
    <property type="project" value="UniProtKB-SubCell"/>
</dbReference>
<protein>
    <recommendedName>
        <fullName evidence="1">Dirigent protein</fullName>
    </recommendedName>
</protein>
<evidence type="ECO:0007829" key="5">
    <source>
        <dbReference type="PeptideAtlas" id="A0A0P0XSY5"/>
    </source>
</evidence>
<dbReference type="OMA" id="QRTELYM"/>
<keyword evidence="2" id="KW-0472">Membrane</keyword>
<name>A0A0P0XSY5_ORYSJ</name>
<sequence>MAYYEIAPVECPLQQNELYMHLYLRQADRGPNRDQEVILNPKVRPNDFGLTAATAWTISDSLDPSAKIVARAEGFHMQTSYNNTSWYASFNIVFEDDRFKGSMLQVMGTTPAEGQWAISSGTGEFALAHGIIKQKVIQSTPGENVKELHVHAFYTPMNDSVVRIPPFRIYYEIQKLVFWFPSILIYSNPVFTTIINYLLNSNAGDV</sequence>
<comment type="similarity">
    <text evidence="1">Belongs to the plant dirigent protein family.</text>
</comment>
<proteinExistence type="evidence at protein level"/>
<dbReference type="eggNOG" id="ENOG502R5WA">
    <property type="taxonomic scope" value="Eukaryota"/>
</dbReference>
<dbReference type="Gramene" id="Os10t0333700-00">
    <property type="protein sequence ID" value="Os10t0333700-00"/>
    <property type="gene ID" value="Os10g0333700"/>
</dbReference>
<dbReference type="SMR" id="A0A0P0XSY5"/>
<dbReference type="Pfam" id="PF03018">
    <property type="entry name" value="Dirigent"/>
    <property type="match status" value="1"/>
</dbReference>
<feature type="transmembrane region" description="Helical" evidence="2">
    <location>
        <begin position="176"/>
        <end position="199"/>
    </location>
</feature>
<evidence type="ECO:0000256" key="1">
    <source>
        <dbReference type="RuleBase" id="RU363099"/>
    </source>
</evidence>
<keyword evidence="1" id="KW-0964">Secreted</keyword>
<dbReference type="STRING" id="39947.A0A0P0XSY5"/>
<dbReference type="Proteomes" id="UP000059680">
    <property type="component" value="Chromosome 10"/>
</dbReference>
<dbReference type="AlphaFoldDB" id="A0A0P0XSY5"/>
<keyword evidence="1" id="KW-0052">Apoplast</keyword>
<reference evidence="4" key="1">
    <citation type="journal article" date="2005" name="Nature">
        <title>The map-based sequence of the rice genome.</title>
        <authorList>
            <consortium name="International rice genome sequencing project (IRGSP)"/>
            <person name="Matsumoto T."/>
            <person name="Wu J."/>
            <person name="Kanamori H."/>
            <person name="Katayose Y."/>
            <person name="Fujisawa M."/>
            <person name="Namiki N."/>
            <person name="Mizuno H."/>
            <person name="Yamamoto K."/>
            <person name="Antonio B.A."/>
            <person name="Baba T."/>
            <person name="Sakata K."/>
            <person name="Nagamura Y."/>
            <person name="Aoki H."/>
            <person name="Arikawa K."/>
            <person name="Arita K."/>
            <person name="Bito T."/>
            <person name="Chiden Y."/>
            <person name="Fujitsuka N."/>
            <person name="Fukunaka R."/>
            <person name="Hamada M."/>
            <person name="Harada C."/>
            <person name="Hayashi A."/>
            <person name="Hijishita S."/>
            <person name="Honda M."/>
            <person name="Hosokawa S."/>
            <person name="Ichikawa Y."/>
            <person name="Idonuma A."/>
            <person name="Iijima M."/>
            <person name="Ikeda M."/>
            <person name="Ikeno M."/>
            <person name="Ito K."/>
            <person name="Ito S."/>
            <person name="Ito T."/>
            <person name="Ito Y."/>
            <person name="Ito Y."/>
            <person name="Iwabuchi A."/>
            <person name="Kamiya K."/>
            <person name="Karasawa W."/>
            <person name="Kurita K."/>
            <person name="Katagiri S."/>
            <person name="Kikuta A."/>
            <person name="Kobayashi H."/>
            <person name="Kobayashi N."/>
            <person name="Machita K."/>
            <person name="Maehara T."/>
            <person name="Masukawa M."/>
            <person name="Mizubayashi T."/>
            <person name="Mukai Y."/>
            <person name="Nagasaki H."/>
            <person name="Nagata Y."/>
            <person name="Naito S."/>
            <person name="Nakashima M."/>
            <person name="Nakama Y."/>
            <person name="Nakamichi Y."/>
            <person name="Nakamura M."/>
            <person name="Meguro A."/>
            <person name="Negishi M."/>
            <person name="Ohta I."/>
            <person name="Ohta T."/>
            <person name="Okamoto M."/>
            <person name="Ono N."/>
            <person name="Saji S."/>
            <person name="Sakaguchi M."/>
            <person name="Sakai K."/>
            <person name="Shibata M."/>
            <person name="Shimokawa T."/>
            <person name="Song J."/>
            <person name="Takazaki Y."/>
            <person name="Terasawa K."/>
            <person name="Tsugane M."/>
            <person name="Tsuji K."/>
            <person name="Ueda S."/>
            <person name="Waki K."/>
            <person name="Yamagata H."/>
            <person name="Yamamoto M."/>
            <person name="Yamamoto S."/>
            <person name="Yamane H."/>
            <person name="Yoshiki S."/>
            <person name="Yoshihara R."/>
            <person name="Yukawa K."/>
            <person name="Zhong H."/>
            <person name="Yano M."/>
            <person name="Yuan Q."/>
            <person name="Ouyang S."/>
            <person name="Liu J."/>
            <person name="Jones K.M."/>
            <person name="Gansberger K."/>
            <person name="Moffat K."/>
            <person name="Hill J."/>
            <person name="Bera J."/>
            <person name="Fadrosh D."/>
            <person name="Jin S."/>
            <person name="Johri S."/>
            <person name="Kim M."/>
            <person name="Overton L."/>
            <person name="Reardon M."/>
            <person name="Tsitrin T."/>
            <person name="Vuong H."/>
            <person name="Weaver B."/>
            <person name="Ciecko A."/>
            <person name="Tallon L."/>
            <person name="Jackson J."/>
            <person name="Pai G."/>
            <person name="Aken S.V."/>
            <person name="Utterback T."/>
            <person name="Reidmuller S."/>
            <person name="Feldblyum T."/>
            <person name="Hsiao J."/>
            <person name="Zismann V."/>
            <person name="Iobst S."/>
            <person name="de Vazeille A.R."/>
            <person name="Buell C.R."/>
            <person name="Ying K."/>
            <person name="Li Y."/>
            <person name="Lu T."/>
            <person name="Huang Y."/>
            <person name="Zhao Q."/>
            <person name="Feng Q."/>
            <person name="Zhang L."/>
            <person name="Zhu J."/>
            <person name="Weng Q."/>
            <person name="Mu J."/>
            <person name="Lu Y."/>
            <person name="Fan D."/>
            <person name="Liu Y."/>
            <person name="Guan J."/>
            <person name="Zhang Y."/>
            <person name="Yu S."/>
            <person name="Liu X."/>
            <person name="Zhang Y."/>
            <person name="Hong G."/>
            <person name="Han B."/>
            <person name="Choisne N."/>
            <person name="Demange N."/>
            <person name="Orjeda G."/>
            <person name="Samain S."/>
            <person name="Cattolico L."/>
            <person name="Pelletier E."/>
            <person name="Couloux A."/>
            <person name="Segurens B."/>
            <person name="Wincker P."/>
            <person name="D'Hont A."/>
            <person name="Scarpelli C."/>
            <person name="Weissenbach J."/>
            <person name="Salanoubat M."/>
            <person name="Quetier F."/>
            <person name="Yu Y."/>
            <person name="Kim H.R."/>
            <person name="Rambo T."/>
            <person name="Currie J."/>
            <person name="Collura K."/>
            <person name="Luo M."/>
            <person name="Yang T."/>
            <person name="Ammiraju J.S.S."/>
            <person name="Engler F."/>
            <person name="Soderlund C."/>
            <person name="Wing R.A."/>
            <person name="Palmer L.E."/>
            <person name="de la Bastide M."/>
            <person name="Spiegel L."/>
            <person name="Nascimento L."/>
            <person name="Zutavern T."/>
            <person name="O'Shaughnessy A."/>
            <person name="Dike S."/>
            <person name="Dedhia N."/>
            <person name="Preston R."/>
            <person name="Balija V."/>
            <person name="McCombie W.R."/>
            <person name="Chow T."/>
            <person name="Chen H."/>
            <person name="Chung M."/>
            <person name="Chen C."/>
            <person name="Shaw J."/>
            <person name="Wu H."/>
            <person name="Hsiao K."/>
            <person name="Chao Y."/>
            <person name="Chu M."/>
            <person name="Cheng C."/>
            <person name="Hour A."/>
            <person name="Lee P."/>
            <person name="Lin S."/>
            <person name="Lin Y."/>
            <person name="Liou J."/>
            <person name="Liu S."/>
            <person name="Hsing Y."/>
            <person name="Raghuvanshi S."/>
            <person name="Mohanty A."/>
            <person name="Bharti A.K."/>
            <person name="Gaur A."/>
            <person name="Gupta V."/>
            <person name="Kumar D."/>
            <person name="Ravi V."/>
            <person name="Vij S."/>
            <person name="Kapur A."/>
            <person name="Khurana P."/>
            <person name="Khurana P."/>
            <person name="Khurana J.P."/>
            <person name="Tyagi A.K."/>
            <person name="Gaikwad K."/>
            <person name="Singh A."/>
            <person name="Dalal V."/>
            <person name="Srivastava S."/>
            <person name="Dixit A."/>
            <person name="Pal A.K."/>
            <person name="Ghazi I.A."/>
            <person name="Yadav M."/>
            <person name="Pandit A."/>
            <person name="Bhargava A."/>
            <person name="Sureshbabu K."/>
            <person name="Batra K."/>
            <person name="Sharma T.R."/>
            <person name="Mohapatra T."/>
            <person name="Singh N.K."/>
            <person name="Messing J."/>
            <person name="Nelson A.B."/>
            <person name="Fuks G."/>
            <person name="Kavchok S."/>
            <person name="Keizer G."/>
            <person name="Linton E."/>
            <person name="Llaca V."/>
            <person name="Song R."/>
            <person name="Tanyolac B."/>
            <person name="Young S."/>
            <person name="Ho-Il K."/>
            <person name="Hahn J.H."/>
            <person name="Sangsakoo G."/>
            <person name="Vanavichit A."/>
            <person name="de Mattos Luiz.A.T."/>
            <person name="Zimmer P.D."/>
            <person name="Malone G."/>
            <person name="Dellagostin O."/>
            <person name="de Oliveira A.C."/>
            <person name="Bevan M."/>
            <person name="Bancroft I."/>
            <person name="Minx P."/>
            <person name="Cordum H."/>
            <person name="Wilson R."/>
            <person name="Cheng Z."/>
            <person name="Jin W."/>
            <person name="Jiang J."/>
            <person name="Leong S.A."/>
            <person name="Iwama H."/>
            <person name="Gojobori T."/>
            <person name="Itoh T."/>
            <person name="Niimura Y."/>
            <person name="Fujii Y."/>
            <person name="Habara T."/>
            <person name="Sakai H."/>
            <person name="Sato Y."/>
            <person name="Wilson G."/>
            <person name="Kumar K."/>
            <person name="McCouch S."/>
            <person name="Juretic N."/>
            <person name="Hoen D."/>
            <person name="Wright S."/>
            <person name="Bruskiewich R."/>
            <person name="Bureau T."/>
            <person name="Miyao A."/>
            <person name="Hirochika H."/>
            <person name="Nishikawa T."/>
            <person name="Kadowaki K."/>
            <person name="Sugiura M."/>
            <person name="Burr B."/>
            <person name="Sasaki T."/>
        </authorList>
    </citation>
    <scope>NUCLEOTIDE SEQUENCE [LARGE SCALE GENOMIC DNA]</scope>
    <source>
        <strain evidence="4">cv. Nipponbare</strain>
    </source>
</reference>
<reference evidence="3 4" key="2">
    <citation type="journal article" date="2013" name="Plant Cell Physiol.">
        <title>Rice Annotation Project Database (RAP-DB): an integrative and interactive database for rice genomics.</title>
        <authorList>
            <person name="Sakai H."/>
            <person name="Lee S.S."/>
            <person name="Tanaka T."/>
            <person name="Numa H."/>
            <person name="Kim J."/>
            <person name="Kawahara Y."/>
            <person name="Wakimoto H."/>
            <person name="Yang C.C."/>
            <person name="Iwamoto M."/>
            <person name="Abe T."/>
            <person name="Yamada Y."/>
            <person name="Muto A."/>
            <person name="Inokuchi H."/>
            <person name="Ikemura T."/>
            <person name="Matsumoto T."/>
            <person name="Sasaki T."/>
            <person name="Itoh T."/>
        </authorList>
    </citation>
    <scope>NUCLEOTIDE SEQUENCE [LARGE SCALE GENOMIC DNA]</scope>
    <source>
        <strain evidence="4">cv. Nipponbare</strain>
    </source>
</reference>
<keyword evidence="2" id="KW-0812">Transmembrane</keyword>
<reference evidence="3 4" key="3">
    <citation type="journal article" date="2013" name="Rice">
        <title>Improvement of the Oryza sativa Nipponbare reference genome using next generation sequence and optical map data.</title>
        <authorList>
            <person name="Kawahara Y."/>
            <person name="de la Bastide M."/>
            <person name="Hamilton J.P."/>
            <person name="Kanamori H."/>
            <person name="McCombie W.R."/>
            <person name="Ouyang S."/>
            <person name="Schwartz D.C."/>
            <person name="Tanaka T."/>
            <person name="Wu J."/>
            <person name="Zhou S."/>
            <person name="Childs K.L."/>
            <person name="Davidson R.M."/>
            <person name="Lin H."/>
            <person name="Quesada-Ocampo L."/>
            <person name="Vaillancourt B."/>
            <person name="Sakai H."/>
            <person name="Lee S.S."/>
            <person name="Kim J."/>
            <person name="Numa H."/>
            <person name="Itoh T."/>
            <person name="Buell C.R."/>
            <person name="Matsumoto T."/>
        </authorList>
    </citation>
    <scope>NUCLEOTIDE SEQUENCE [LARGE SCALE GENOMIC DNA]</scope>
    <source>
        <strain evidence="4">cv. Nipponbare</strain>
    </source>
</reference>
<comment type="subunit">
    <text evidence="1">Homodimer.</text>
</comment>
<evidence type="ECO:0000256" key="2">
    <source>
        <dbReference type="SAM" id="Phobius"/>
    </source>
</evidence>
<accession>A0A0P0XSY5</accession>
<evidence type="ECO:0007829" key="6">
    <source>
        <dbReference type="ProteomicsDB" id="A0A0P0XSY5"/>
    </source>
</evidence>
<dbReference type="EMBL" id="AP014966">
    <property type="protein sequence ID" value="BAT10376.1"/>
    <property type="molecule type" value="Genomic_DNA"/>
</dbReference>
<organism evidence="3 4">
    <name type="scientific">Oryza sativa subsp. japonica</name>
    <name type="common">Rice</name>
    <dbReference type="NCBI Taxonomy" id="39947"/>
    <lineage>
        <taxon>Eukaryota</taxon>
        <taxon>Viridiplantae</taxon>
        <taxon>Streptophyta</taxon>
        <taxon>Embryophyta</taxon>
        <taxon>Tracheophyta</taxon>
        <taxon>Spermatophyta</taxon>
        <taxon>Magnoliopsida</taxon>
        <taxon>Liliopsida</taxon>
        <taxon>Poales</taxon>
        <taxon>Poaceae</taxon>
        <taxon>BOP clade</taxon>
        <taxon>Oryzoideae</taxon>
        <taxon>Oryzeae</taxon>
        <taxon>Oryzinae</taxon>
        <taxon>Oryza</taxon>
        <taxon>Oryza sativa</taxon>
    </lineage>
</organism>
<keyword evidence="5 6" id="KW-1267">Proteomics identification</keyword>
<dbReference type="FunCoup" id="A0A0P0XSY5">
    <property type="interactions" value="743"/>
</dbReference>
<dbReference type="InParanoid" id="A0A0P0XSY5"/>
<keyword evidence="4" id="KW-1185">Reference proteome</keyword>
<evidence type="ECO:0000313" key="3">
    <source>
        <dbReference type="EMBL" id="BAT10376.1"/>
    </source>
</evidence>
<dbReference type="PANTHER" id="PTHR21495">
    <property type="entry name" value="NUCLEOPORIN-RELATED"/>
    <property type="match status" value="1"/>
</dbReference>
<gene>
    <name evidence="3" type="ordered locus">Os10g0333700</name>
    <name evidence="3" type="ORF">OSNPB_100333700</name>
</gene>
<evidence type="ECO:0000313" key="4">
    <source>
        <dbReference type="Proteomes" id="UP000059680"/>
    </source>
</evidence>
<comment type="function">
    <text evidence="1">Dirigent proteins impart stereoselectivity on the phenoxy radical-coupling reaction, yielding optically active lignans from two molecules of coniferyl alcohol in the biosynthesis of lignans, flavonolignans, and alkaloids and thus plays a central role in plant secondary metabolism.</text>
</comment>
<keyword evidence="2" id="KW-1133">Transmembrane helix</keyword>
<dbReference type="InterPro" id="IPR004265">
    <property type="entry name" value="Dirigent"/>
</dbReference>
<comment type="subcellular location">
    <subcellularLocation>
        <location evidence="1">Secreted</location>
        <location evidence="1">Extracellular space</location>
        <location evidence="1">Apoplast</location>
    </subcellularLocation>
</comment>
<dbReference type="PaxDb" id="39947-A0A0P0XSY5"/>